<comment type="caution">
    <text evidence="12">The sequence shown here is derived from an EMBL/GenBank/DDBJ whole genome shotgun (WGS) entry which is preliminary data.</text>
</comment>
<dbReference type="RefSeq" id="WP_243115354.1">
    <property type="nucleotide sequence ID" value="NZ_RJVG01000007.1"/>
</dbReference>
<proteinExistence type="inferred from homology"/>
<evidence type="ECO:0000256" key="3">
    <source>
        <dbReference type="ARBA" id="ARBA00022630"/>
    </source>
</evidence>
<dbReference type="EMBL" id="RJVG01000007">
    <property type="protein sequence ID" value="ROR27305.1"/>
    <property type="molecule type" value="Genomic_DNA"/>
</dbReference>
<comment type="similarity">
    <text evidence="10">Belongs to the ApbE family.</text>
</comment>
<evidence type="ECO:0000256" key="2">
    <source>
        <dbReference type="ARBA" id="ARBA00016337"/>
    </source>
</evidence>
<keyword evidence="6 10" id="KW-0274">FAD</keyword>
<dbReference type="AlphaFoldDB" id="A0A3N1XKS1"/>
<comment type="catalytic activity">
    <reaction evidence="9 10">
        <text>L-threonyl-[protein] + FAD = FMN-L-threonyl-[protein] + AMP + H(+)</text>
        <dbReference type="Rhea" id="RHEA:36847"/>
        <dbReference type="Rhea" id="RHEA-COMP:11060"/>
        <dbReference type="Rhea" id="RHEA-COMP:11061"/>
        <dbReference type="ChEBI" id="CHEBI:15378"/>
        <dbReference type="ChEBI" id="CHEBI:30013"/>
        <dbReference type="ChEBI" id="CHEBI:57692"/>
        <dbReference type="ChEBI" id="CHEBI:74257"/>
        <dbReference type="ChEBI" id="CHEBI:456215"/>
        <dbReference type="EC" id="2.7.1.180"/>
    </reaction>
</comment>
<evidence type="ECO:0000313" key="13">
    <source>
        <dbReference type="Proteomes" id="UP000273083"/>
    </source>
</evidence>
<dbReference type="InterPro" id="IPR024932">
    <property type="entry name" value="ApbE"/>
</dbReference>
<evidence type="ECO:0000256" key="7">
    <source>
        <dbReference type="ARBA" id="ARBA00022842"/>
    </source>
</evidence>
<keyword evidence="4 10" id="KW-0808">Transferase</keyword>
<keyword evidence="13" id="KW-1185">Reference proteome</keyword>
<sequence length="321" mass="35027">MLKNVEAQSCYYGMDTVITSKAYGRYAKRALKAAAKEALRLEKLLSRFIPESDISRINRSAGLNWEQISDDTLEVLSQAGKLSNYSKGLLDITIAPLVDLWRAGKDTLEIPDDLRIKQLLPLVDHKGLELNFHGKAAILHKTGQAIDLGGIGKGYAGDKLLKLYKKYDISSAFVNIGGNVLTLGRKPDGSKWQVGISHPREENHLIGTVEAADKAVVTSGDYQRYFKDSQGKRQHHILDPSTGYPAESGLVSVTIVSDSSTAADGLSTVLFVAGKEQGIELLKNVPNTEAIFIDTDLVVHITAGLTDCFHAVRDIKVKVLN</sequence>
<dbReference type="PANTHER" id="PTHR30040">
    <property type="entry name" value="THIAMINE BIOSYNTHESIS LIPOPROTEIN APBE"/>
    <property type="match status" value="1"/>
</dbReference>
<dbReference type="Gene3D" id="3.10.520.10">
    <property type="entry name" value="ApbE-like domains"/>
    <property type="match status" value="1"/>
</dbReference>
<feature type="binding site" evidence="11">
    <location>
        <position position="268"/>
    </location>
    <ligand>
        <name>Mg(2+)</name>
        <dbReference type="ChEBI" id="CHEBI:18420"/>
    </ligand>
</feature>
<dbReference type="GO" id="GO:0016740">
    <property type="term" value="F:transferase activity"/>
    <property type="evidence" value="ECO:0007669"/>
    <property type="project" value="UniProtKB-UniRule"/>
</dbReference>
<reference evidence="12 13" key="1">
    <citation type="submission" date="2018-11" db="EMBL/GenBank/DDBJ databases">
        <title>Genomic Encyclopedia of Type Strains, Phase IV (KMG-IV): sequencing the most valuable type-strain genomes for metagenomic binning, comparative biology and taxonomic classification.</title>
        <authorList>
            <person name="Goeker M."/>
        </authorList>
    </citation>
    <scope>NUCLEOTIDE SEQUENCE [LARGE SCALE GENOMIC DNA]</scope>
    <source>
        <strain evidence="12 13">DSM 26537</strain>
    </source>
</reference>
<dbReference type="PIRSF" id="PIRSF006268">
    <property type="entry name" value="ApbE"/>
    <property type="match status" value="1"/>
</dbReference>
<dbReference type="InterPro" id="IPR003374">
    <property type="entry name" value="ApbE-like_sf"/>
</dbReference>
<feature type="binding site" evidence="11">
    <location>
        <position position="150"/>
    </location>
    <ligand>
        <name>Mg(2+)</name>
        <dbReference type="ChEBI" id="CHEBI:18420"/>
    </ligand>
</feature>
<dbReference type="PANTHER" id="PTHR30040:SF2">
    <property type="entry name" value="FAD:PROTEIN FMN TRANSFERASE"/>
    <property type="match status" value="1"/>
</dbReference>
<keyword evidence="7 10" id="KW-0460">Magnesium</keyword>
<evidence type="ECO:0000256" key="5">
    <source>
        <dbReference type="ARBA" id="ARBA00022723"/>
    </source>
</evidence>
<evidence type="ECO:0000256" key="10">
    <source>
        <dbReference type="PIRNR" id="PIRNR006268"/>
    </source>
</evidence>
<keyword evidence="12" id="KW-0449">Lipoprotein</keyword>
<evidence type="ECO:0000256" key="8">
    <source>
        <dbReference type="ARBA" id="ARBA00031306"/>
    </source>
</evidence>
<comment type="cofactor">
    <cofactor evidence="11">
        <name>Mg(2+)</name>
        <dbReference type="ChEBI" id="CHEBI:18420"/>
    </cofactor>
    <cofactor evidence="11">
        <name>Mn(2+)</name>
        <dbReference type="ChEBI" id="CHEBI:29035"/>
    </cofactor>
    <text evidence="11">Magnesium. Can also use manganese.</text>
</comment>
<dbReference type="Pfam" id="PF02424">
    <property type="entry name" value="ApbE"/>
    <property type="match status" value="1"/>
</dbReference>
<feature type="binding site" evidence="11">
    <location>
        <position position="264"/>
    </location>
    <ligand>
        <name>Mg(2+)</name>
        <dbReference type="ChEBI" id="CHEBI:18420"/>
    </ligand>
</feature>
<protein>
    <recommendedName>
        <fullName evidence="2 10">FAD:protein FMN transferase</fullName>
        <ecNumber evidence="1 10">2.7.1.180</ecNumber>
    </recommendedName>
    <alternativeName>
        <fullName evidence="8 10">Flavin transferase</fullName>
    </alternativeName>
</protein>
<evidence type="ECO:0000256" key="9">
    <source>
        <dbReference type="ARBA" id="ARBA00048540"/>
    </source>
</evidence>
<dbReference type="SUPFAM" id="SSF143631">
    <property type="entry name" value="ApbE-like"/>
    <property type="match status" value="1"/>
</dbReference>
<keyword evidence="3 10" id="KW-0285">Flavoprotein</keyword>
<evidence type="ECO:0000256" key="4">
    <source>
        <dbReference type="ARBA" id="ARBA00022679"/>
    </source>
</evidence>
<evidence type="ECO:0000256" key="11">
    <source>
        <dbReference type="PIRSR" id="PIRSR006268-2"/>
    </source>
</evidence>
<evidence type="ECO:0000256" key="1">
    <source>
        <dbReference type="ARBA" id="ARBA00011955"/>
    </source>
</evidence>
<dbReference type="Proteomes" id="UP000273083">
    <property type="component" value="Unassembled WGS sequence"/>
</dbReference>
<keyword evidence="5 10" id="KW-0479">Metal-binding</keyword>
<dbReference type="EC" id="2.7.1.180" evidence="1 10"/>
<gene>
    <name evidence="12" type="ORF">EDD66_107219</name>
</gene>
<name>A0A3N1XKS1_9FIRM</name>
<accession>A0A3N1XKS1</accession>
<evidence type="ECO:0000313" key="12">
    <source>
        <dbReference type="EMBL" id="ROR27305.1"/>
    </source>
</evidence>
<dbReference type="GO" id="GO:0046872">
    <property type="term" value="F:metal ion binding"/>
    <property type="evidence" value="ECO:0007669"/>
    <property type="project" value="UniProtKB-UniRule"/>
</dbReference>
<evidence type="ECO:0000256" key="6">
    <source>
        <dbReference type="ARBA" id="ARBA00022827"/>
    </source>
</evidence>
<organism evidence="12 13">
    <name type="scientific">Mobilisporobacter senegalensis</name>
    <dbReference type="NCBI Taxonomy" id="1329262"/>
    <lineage>
        <taxon>Bacteria</taxon>
        <taxon>Bacillati</taxon>
        <taxon>Bacillota</taxon>
        <taxon>Clostridia</taxon>
        <taxon>Lachnospirales</taxon>
        <taxon>Lachnospiraceae</taxon>
        <taxon>Mobilisporobacter</taxon>
    </lineage>
</organism>